<reference evidence="5" key="1">
    <citation type="journal article" date="2021" name="Sci. Rep.">
        <title>Diploid genomic architecture of Nitzschia inconspicua, an elite biomass production diatom.</title>
        <authorList>
            <person name="Oliver A."/>
            <person name="Podell S."/>
            <person name="Pinowska A."/>
            <person name="Traller J.C."/>
            <person name="Smith S.R."/>
            <person name="McClure R."/>
            <person name="Beliaev A."/>
            <person name="Bohutskyi P."/>
            <person name="Hill E.A."/>
            <person name="Rabines A."/>
            <person name="Zheng H."/>
            <person name="Allen L.Z."/>
            <person name="Kuo A."/>
            <person name="Grigoriev I.V."/>
            <person name="Allen A.E."/>
            <person name="Hazlebeck D."/>
            <person name="Allen E.E."/>
        </authorList>
    </citation>
    <scope>NUCLEOTIDE SEQUENCE</scope>
    <source>
        <strain evidence="5">Hildebrandi</strain>
    </source>
</reference>
<evidence type="ECO:0000313" key="5">
    <source>
        <dbReference type="EMBL" id="KAG7365750.1"/>
    </source>
</evidence>
<accession>A0A9K3LNL2</accession>
<protein>
    <submittedName>
        <fullName evidence="5">HSF-type DNA-binding protein</fullName>
    </submittedName>
</protein>
<dbReference type="Proteomes" id="UP000693970">
    <property type="component" value="Unassembled WGS sequence"/>
</dbReference>
<feature type="domain" description="HSF-type DNA-binding" evidence="4">
    <location>
        <begin position="61"/>
        <end position="159"/>
    </location>
</feature>
<organism evidence="5 6">
    <name type="scientific">Nitzschia inconspicua</name>
    <dbReference type="NCBI Taxonomy" id="303405"/>
    <lineage>
        <taxon>Eukaryota</taxon>
        <taxon>Sar</taxon>
        <taxon>Stramenopiles</taxon>
        <taxon>Ochrophyta</taxon>
        <taxon>Bacillariophyta</taxon>
        <taxon>Bacillariophyceae</taxon>
        <taxon>Bacillariophycidae</taxon>
        <taxon>Bacillariales</taxon>
        <taxon>Bacillariaceae</taxon>
        <taxon>Nitzschia</taxon>
    </lineage>
</organism>
<sequence>MSTTTSSSLLPSLSSMMASSSSDAKNLPPSNNNSSSLLLLNRKLSSSSSSSYSSLPSHLPSEDAFPIKLYKLLEEVEESGQKHIIGWNSDGRHFTVFQPKIFAETWMVRYFNQSKYKSFQRQLNLYNFYRESRGKIKGIYSHKLFVRGNMALASQIRRIRTLPQTASPSTTKEEFQLPTPPPMITTPQMPLSTLPSMISQMSSNLSSQNPDDAVDGMTVIKYGRGGTMDVKSFPNTRNHSCNNSDTTTNDGTYHRSLDWGCSIARDSRTVSYESLNLVPCSDTVSLLKDLAKLDHTIDVSRLIGSSPKQNPPLRPLSSPPLLAMAMKPHPPLGAFRLHDSATFYPARLCHPIVDENDEDDYCYDVDDDNSIGTIDNGHHLNDYYSCPSNTTNTTTVTIDSSMDLPLDEF</sequence>
<evidence type="ECO:0000256" key="1">
    <source>
        <dbReference type="ARBA" id="ARBA00023125"/>
    </source>
</evidence>
<keyword evidence="1 5" id="KW-0238">DNA-binding</keyword>
<dbReference type="Pfam" id="PF00447">
    <property type="entry name" value="HSF_DNA-bind"/>
    <property type="match status" value="1"/>
</dbReference>
<dbReference type="InterPro" id="IPR000232">
    <property type="entry name" value="HSF_DNA-bd"/>
</dbReference>
<dbReference type="GO" id="GO:0003700">
    <property type="term" value="F:DNA-binding transcription factor activity"/>
    <property type="evidence" value="ECO:0007669"/>
    <property type="project" value="InterPro"/>
</dbReference>
<comment type="caution">
    <text evidence="5">The sequence shown here is derived from an EMBL/GenBank/DDBJ whole genome shotgun (WGS) entry which is preliminary data.</text>
</comment>
<comment type="similarity">
    <text evidence="2">Belongs to the HSF family.</text>
</comment>
<dbReference type="EMBL" id="JAGRRH010000007">
    <property type="protein sequence ID" value="KAG7365750.1"/>
    <property type="molecule type" value="Genomic_DNA"/>
</dbReference>
<dbReference type="AlphaFoldDB" id="A0A9K3LNL2"/>
<proteinExistence type="inferred from homology"/>
<evidence type="ECO:0000313" key="6">
    <source>
        <dbReference type="Proteomes" id="UP000693970"/>
    </source>
</evidence>
<evidence type="ECO:0000256" key="3">
    <source>
        <dbReference type="SAM" id="MobiDB-lite"/>
    </source>
</evidence>
<keyword evidence="6" id="KW-1185">Reference proteome</keyword>
<dbReference type="GO" id="GO:0043565">
    <property type="term" value="F:sequence-specific DNA binding"/>
    <property type="evidence" value="ECO:0007669"/>
    <property type="project" value="InterPro"/>
</dbReference>
<dbReference type="SMART" id="SM00415">
    <property type="entry name" value="HSF"/>
    <property type="match status" value="1"/>
</dbReference>
<reference evidence="5" key="2">
    <citation type="submission" date="2021-04" db="EMBL/GenBank/DDBJ databases">
        <authorList>
            <person name="Podell S."/>
        </authorList>
    </citation>
    <scope>NUCLEOTIDE SEQUENCE</scope>
    <source>
        <strain evidence="5">Hildebrandi</strain>
    </source>
</reference>
<dbReference type="PANTHER" id="PTHR10015">
    <property type="entry name" value="HEAT SHOCK TRANSCRIPTION FACTOR"/>
    <property type="match status" value="1"/>
</dbReference>
<dbReference type="OrthoDB" id="60033at2759"/>
<name>A0A9K3LNL2_9STRA</name>
<feature type="region of interest" description="Disordered" evidence="3">
    <location>
        <begin position="1"/>
        <end position="35"/>
    </location>
</feature>
<dbReference type="PANTHER" id="PTHR10015:SF206">
    <property type="entry name" value="HSF-TYPE DNA-BINDING DOMAIN-CONTAINING PROTEIN"/>
    <property type="match status" value="1"/>
</dbReference>
<evidence type="ECO:0000259" key="4">
    <source>
        <dbReference type="SMART" id="SM00415"/>
    </source>
</evidence>
<gene>
    <name evidence="5" type="ORF">IV203_028420</name>
</gene>
<evidence type="ECO:0000256" key="2">
    <source>
        <dbReference type="RuleBase" id="RU004020"/>
    </source>
</evidence>